<dbReference type="EMBL" id="QUNO01000005">
    <property type="protein sequence ID" value="REH48228.1"/>
    <property type="molecule type" value="Genomic_DNA"/>
</dbReference>
<reference evidence="2 3" key="1">
    <citation type="submission" date="2018-08" db="EMBL/GenBank/DDBJ databases">
        <title>Genomic Encyclopedia of Archaeal and Bacterial Type Strains, Phase II (KMG-II): from individual species to whole genera.</title>
        <authorList>
            <person name="Goeker M."/>
        </authorList>
    </citation>
    <scope>NUCLEOTIDE SEQUENCE [LARGE SCALE GENOMIC DNA]</scope>
    <source>
        <strain evidence="2 3">DSM 45791</strain>
    </source>
</reference>
<feature type="domain" description="DUF6292" evidence="1">
    <location>
        <begin position="16"/>
        <end position="101"/>
    </location>
</feature>
<keyword evidence="3" id="KW-1185">Reference proteome</keyword>
<proteinExistence type="predicted"/>
<organism evidence="2 3">
    <name type="scientific">Kutzneria buriramensis</name>
    <dbReference type="NCBI Taxonomy" id="1045776"/>
    <lineage>
        <taxon>Bacteria</taxon>
        <taxon>Bacillati</taxon>
        <taxon>Actinomycetota</taxon>
        <taxon>Actinomycetes</taxon>
        <taxon>Pseudonocardiales</taxon>
        <taxon>Pseudonocardiaceae</taxon>
        <taxon>Kutzneria</taxon>
    </lineage>
</organism>
<name>A0A3E0HP68_9PSEU</name>
<dbReference type="Pfam" id="PF19809">
    <property type="entry name" value="DUF6292"/>
    <property type="match status" value="1"/>
</dbReference>
<protein>
    <recommendedName>
        <fullName evidence="1">DUF6292 domain-containing protein</fullName>
    </recommendedName>
</protein>
<dbReference type="AlphaFoldDB" id="A0A3E0HP68"/>
<dbReference type="OrthoDB" id="4190452at2"/>
<gene>
    <name evidence="2" type="ORF">BCF44_10586</name>
</gene>
<comment type="caution">
    <text evidence="2">The sequence shown here is derived from an EMBL/GenBank/DDBJ whole genome shotgun (WGS) entry which is preliminary data.</text>
</comment>
<dbReference type="InterPro" id="IPR046259">
    <property type="entry name" value="DUF6292"/>
</dbReference>
<accession>A0A3E0HP68</accession>
<evidence type="ECO:0000313" key="3">
    <source>
        <dbReference type="Proteomes" id="UP000256269"/>
    </source>
</evidence>
<sequence length="133" mass="14636">MNVAPDSEAALGLGRYVTTVARLLGVSEDAMYHEVGDLASAYIALPTRHPLFTEYDLMLVWDERHGWAVGLEIDTLDGPVVLSYLGPDQLPTPGRIRHFVDEVVVGNCPGQPNPPRCRSREHLADRLAKFVTA</sequence>
<dbReference type="RefSeq" id="WP_116175031.1">
    <property type="nucleotide sequence ID" value="NZ_CP144375.1"/>
</dbReference>
<evidence type="ECO:0000313" key="2">
    <source>
        <dbReference type="EMBL" id="REH48228.1"/>
    </source>
</evidence>
<evidence type="ECO:0000259" key="1">
    <source>
        <dbReference type="Pfam" id="PF19809"/>
    </source>
</evidence>
<dbReference type="Proteomes" id="UP000256269">
    <property type="component" value="Unassembled WGS sequence"/>
</dbReference>